<reference evidence="1 2" key="1">
    <citation type="journal article" date="2013" name="Nat. Genet.">
        <title>The high-quality draft genome of peach (Prunus persica) identifies unique patterns of genetic diversity, domestication and genome evolution.</title>
        <authorList>
            <consortium name="International Peach Genome Initiative"/>
            <person name="Verde I."/>
            <person name="Abbott A.G."/>
            <person name="Scalabrin S."/>
            <person name="Jung S."/>
            <person name="Shu S."/>
            <person name="Marroni F."/>
            <person name="Zhebentyayeva T."/>
            <person name="Dettori M.T."/>
            <person name="Grimwood J."/>
            <person name="Cattonaro F."/>
            <person name="Zuccolo A."/>
            <person name="Rossini L."/>
            <person name="Jenkins J."/>
            <person name="Vendramin E."/>
            <person name="Meisel L.A."/>
            <person name="Decroocq V."/>
            <person name="Sosinski B."/>
            <person name="Prochnik S."/>
            <person name="Mitros T."/>
            <person name="Policriti A."/>
            <person name="Cipriani G."/>
            <person name="Dondini L."/>
            <person name="Ficklin S."/>
            <person name="Goodstein D.M."/>
            <person name="Xuan P."/>
            <person name="Del Fabbro C."/>
            <person name="Aramini V."/>
            <person name="Copetti D."/>
            <person name="Gonzalez S."/>
            <person name="Horner D.S."/>
            <person name="Falchi R."/>
            <person name="Lucas S."/>
            <person name="Mica E."/>
            <person name="Maldonado J."/>
            <person name="Lazzari B."/>
            <person name="Bielenberg D."/>
            <person name="Pirona R."/>
            <person name="Miculan M."/>
            <person name="Barakat A."/>
            <person name="Testolin R."/>
            <person name="Stella A."/>
            <person name="Tartarini S."/>
            <person name="Tonutti P."/>
            <person name="Arus P."/>
            <person name="Orellana A."/>
            <person name="Wells C."/>
            <person name="Main D."/>
            <person name="Vizzotto G."/>
            <person name="Silva H."/>
            <person name="Salamini F."/>
            <person name="Schmutz J."/>
            <person name="Morgante M."/>
            <person name="Rokhsar D.S."/>
        </authorList>
    </citation>
    <scope>NUCLEOTIDE SEQUENCE [LARGE SCALE GENOMIC DNA]</scope>
    <source>
        <strain evidence="2">cv. Nemared</strain>
    </source>
</reference>
<name>M5XHU0_PRUPE</name>
<protein>
    <submittedName>
        <fullName evidence="1">Uncharacterized protein</fullName>
    </submittedName>
</protein>
<dbReference type="Proteomes" id="UP000006882">
    <property type="component" value="Chromosome G3"/>
</dbReference>
<organism evidence="1 2">
    <name type="scientific">Prunus persica</name>
    <name type="common">Peach</name>
    <name type="synonym">Amygdalus persica</name>
    <dbReference type="NCBI Taxonomy" id="3760"/>
    <lineage>
        <taxon>Eukaryota</taxon>
        <taxon>Viridiplantae</taxon>
        <taxon>Streptophyta</taxon>
        <taxon>Embryophyta</taxon>
        <taxon>Tracheophyta</taxon>
        <taxon>Spermatophyta</taxon>
        <taxon>Magnoliopsida</taxon>
        <taxon>eudicotyledons</taxon>
        <taxon>Gunneridae</taxon>
        <taxon>Pentapetalae</taxon>
        <taxon>rosids</taxon>
        <taxon>fabids</taxon>
        <taxon>Rosales</taxon>
        <taxon>Rosaceae</taxon>
        <taxon>Amygdaloideae</taxon>
        <taxon>Amygdaleae</taxon>
        <taxon>Prunus</taxon>
    </lineage>
</organism>
<proteinExistence type="predicted"/>
<evidence type="ECO:0000313" key="1">
    <source>
        <dbReference type="EMBL" id="ONI15542.1"/>
    </source>
</evidence>
<gene>
    <name evidence="1" type="ORF">PRUPE_3G048700</name>
</gene>
<dbReference type="EMBL" id="CM007653">
    <property type="protein sequence ID" value="ONI15542.1"/>
    <property type="molecule type" value="Genomic_DNA"/>
</dbReference>
<dbReference type="HOGENOM" id="CLU_2744798_0_0_1"/>
<dbReference type="AlphaFoldDB" id="M5XHU0"/>
<accession>M5XHU0</accession>
<dbReference type="Gramene" id="ONI15542">
    <property type="protein sequence ID" value="ONI15542"/>
    <property type="gene ID" value="PRUPE_3G048700"/>
</dbReference>
<evidence type="ECO:0000313" key="2">
    <source>
        <dbReference type="Proteomes" id="UP000006882"/>
    </source>
</evidence>
<sequence>MRERETVSQRKKVTLLTQREQNIFTKTSQLVFSHANYKNTQTTNKQTKPFAISFLFWQLVSSAALVIFCSF</sequence>
<keyword evidence="2" id="KW-1185">Reference proteome</keyword>